<dbReference type="InterPro" id="IPR036465">
    <property type="entry name" value="vWFA_dom_sf"/>
</dbReference>
<comment type="similarity">
    <text evidence="1">Belongs to the UPF0229 family.</text>
</comment>
<dbReference type="STRING" id="915059.NH26_18505"/>
<dbReference type="PANTHER" id="PTHR30510">
    <property type="entry name" value="UPF0229 PROTEIN YEAH"/>
    <property type="match status" value="1"/>
</dbReference>
<dbReference type="Proteomes" id="UP000179797">
    <property type="component" value="Unassembled WGS sequence"/>
</dbReference>
<evidence type="ECO:0000256" key="2">
    <source>
        <dbReference type="SAM" id="MobiDB-lite"/>
    </source>
</evidence>
<dbReference type="InterPro" id="IPR006698">
    <property type="entry name" value="UPF0229"/>
</dbReference>
<evidence type="ECO:0000313" key="3">
    <source>
        <dbReference type="EMBL" id="OHX68196.1"/>
    </source>
</evidence>
<dbReference type="AlphaFoldDB" id="A0A1S1Z4I1"/>
<dbReference type="EMBL" id="JRYR02000001">
    <property type="protein sequence ID" value="OHX68196.1"/>
    <property type="molecule type" value="Genomic_DNA"/>
</dbReference>
<dbReference type="PANTHER" id="PTHR30510:SF2">
    <property type="entry name" value="UPF0229 PROTEIN YEAH"/>
    <property type="match status" value="1"/>
</dbReference>
<evidence type="ECO:0000256" key="1">
    <source>
        <dbReference type="HAMAP-Rule" id="MF_01232"/>
    </source>
</evidence>
<keyword evidence="4" id="KW-1185">Reference proteome</keyword>
<dbReference type="SUPFAM" id="SSF53300">
    <property type="entry name" value="vWA-like"/>
    <property type="match status" value="1"/>
</dbReference>
<feature type="region of interest" description="Disordered" evidence="2">
    <location>
        <begin position="70"/>
        <end position="109"/>
    </location>
</feature>
<sequence>MAIFKEFSKQKRDRSAADRQRHKELVKEKIKKGISDVIANESIIGQDKDKKIKVPIRGIKEFRFVYGNNSGKGAATGTGKEQKGQVIQDQNGQPQKGQGKGEAGNDPGEDIYETEISLEEAIQLMFEDLELPDMDQKKFFQTDTEVMRKLLGYQKKGIRARLSKRKTMMNRIKRMKAKGINSNALTQNDESFPFHNDDLVYRRLQVDTEEHSNAVVLCLMDTSGSMDQTKKYLARSFYFMLYTFLQTRYENTEILFIAHHTEAKEVTEDEFFHKGESGGTIISSAYIKALEIIEERYNPMLWNIYAFHCSDGDNFASDNKKAIEHVIKLSQVCNLFGYGEIKPDIGFSWSTMLDEYKKVEEENFVSLRMRTKESVWPALKKFLNKDKSNTLMD</sequence>
<accession>A0A1S1Z4I1</accession>
<comment type="caution">
    <text evidence="3">The sequence shown here is derived from an EMBL/GenBank/DDBJ whole genome shotgun (WGS) entry which is preliminary data.</text>
</comment>
<protein>
    <recommendedName>
        <fullName evidence="1">UPF0229 protein NH26_18505</fullName>
    </recommendedName>
</protein>
<gene>
    <name evidence="3" type="ORF">NH26_18505</name>
</gene>
<dbReference type="HAMAP" id="MF_01232">
    <property type="entry name" value="UPF0229"/>
    <property type="match status" value="1"/>
</dbReference>
<feature type="region of interest" description="Disordered" evidence="2">
    <location>
        <begin position="1"/>
        <end position="24"/>
    </location>
</feature>
<feature type="compositionally biased region" description="Low complexity" evidence="2">
    <location>
        <begin position="88"/>
        <end position="97"/>
    </location>
</feature>
<organism evidence="3 4">
    <name type="scientific">Flammeovirga pacifica</name>
    <dbReference type="NCBI Taxonomy" id="915059"/>
    <lineage>
        <taxon>Bacteria</taxon>
        <taxon>Pseudomonadati</taxon>
        <taxon>Bacteroidota</taxon>
        <taxon>Cytophagia</taxon>
        <taxon>Cytophagales</taxon>
        <taxon>Flammeovirgaceae</taxon>
        <taxon>Flammeovirga</taxon>
    </lineage>
</organism>
<evidence type="ECO:0000313" key="4">
    <source>
        <dbReference type="Proteomes" id="UP000179797"/>
    </source>
</evidence>
<dbReference type="Pfam" id="PF04285">
    <property type="entry name" value="DUF444"/>
    <property type="match status" value="2"/>
</dbReference>
<dbReference type="RefSeq" id="WP_044223422.1">
    <property type="nucleotide sequence ID" value="NZ_JRYR02000001.1"/>
</dbReference>
<proteinExistence type="inferred from homology"/>
<name>A0A1S1Z4I1_FLAPC</name>
<reference evidence="3 4" key="1">
    <citation type="journal article" date="2012" name="Int. J. Syst. Evol. Microbiol.">
        <title>Flammeovirga pacifica sp. nov., isolated from deep-sea sediment.</title>
        <authorList>
            <person name="Xu H."/>
            <person name="Fu Y."/>
            <person name="Yang N."/>
            <person name="Ding Z."/>
            <person name="Lai Q."/>
            <person name="Zeng R."/>
        </authorList>
    </citation>
    <scope>NUCLEOTIDE SEQUENCE [LARGE SCALE GENOMIC DNA]</scope>
    <source>
        <strain evidence="4">DSM 24597 / LMG 26175 / WPAGA1</strain>
    </source>
</reference>
<dbReference type="OrthoDB" id="9788289at2"/>